<dbReference type="Proteomes" id="UP000272474">
    <property type="component" value="Unassembled WGS sequence"/>
</dbReference>
<feature type="domain" description="Bacterial alpha-L-rhamnosidase N-terminal" evidence="6">
    <location>
        <begin position="140"/>
        <end position="311"/>
    </location>
</feature>
<dbReference type="PANTHER" id="PTHR33307:SF6">
    <property type="entry name" value="ALPHA-RHAMNOSIDASE (EUROFUNG)-RELATED"/>
    <property type="match status" value="1"/>
</dbReference>
<evidence type="ECO:0000259" key="7">
    <source>
        <dbReference type="Pfam" id="PF17389"/>
    </source>
</evidence>
<protein>
    <recommendedName>
        <fullName evidence="2">alpha-L-rhamnosidase</fullName>
        <ecNumber evidence="2">3.2.1.40</ecNumber>
    </recommendedName>
</protein>
<comment type="catalytic activity">
    <reaction evidence="1">
        <text>Hydrolysis of terminal non-reducing alpha-L-rhamnose residues in alpha-L-rhamnosides.</text>
        <dbReference type="EC" id="3.2.1.40"/>
    </reaction>
</comment>
<dbReference type="InterPro" id="IPR008928">
    <property type="entry name" value="6-hairpin_glycosidase_sf"/>
</dbReference>
<comment type="caution">
    <text evidence="9">The sequence shown here is derived from an EMBL/GenBank/DDBJ whole genome shotgun (WGS) entry which is preliminary data.</text>
</comment>
<proteinExistence type="predicted"/>
<dbReference type="PANTHER" id="PTHR33307">
    <property type="entry name" value="ALPHA-RHAMNOSIDASE (EUROFUNG)"/>
    <property type="match status" value="1"/>
</dbReference>
<feature type="region of interest" description="Disordered" evidence="4">
    <location>
        <begin position="895"/>
        <end position="917"/>
    </location>
</feature>
<feature type="domain" description="Alpha-L-rhamnosidase C-terminal" evidence="8">
    <location>
        <begin position="781"/>
        <end position="844"/>
    </location>
</feature>
<dbReference type="Gene3D" id="2.60.120.260">
    <property type="entry name" value="Galactose-binding domain-like"/>
    <property type="match status" value="2"/>
</dbReference>
<dbReference type="Pfam" id="PF17390">
    <property type="entry name" value="Bac_rhamnosid_C"/>
    <property type="match status" value="1"/>
</dbReference>
<dbReference type="Gene3D" id="2.60.420.10">
    <property type="entry name" value="Maltose phosphorylase, domain 3"/>
    <property type="match status" value="1"/>
</dbReference>
<dbReference type="Pfam" id="PF08531">
    <property type="entry name" value="Bac_rhamnosid_N"/>
    <property type="match status" value="1"/>
</dbReference>
<dbReference type="InterPro" id="IPR013737">
    <property type="entry name" value="Bac_rhamnosid_N"/>
</dbReference>
<dbReference type="Gene3D" id="2.60.40.10">
    <property type="entry name" value="Immunoglobulins"/>
    <property type="match status" value="1"/>
</dbReference>
<dbReference type="Pfam" id="PF17389">
    <property type="entry name" value="Bac_rhamnosid6H"/>
    <property type="match status" value="1"/>
</dbReference>
<dbReference type="GO" id="GO:0005975">
    <property type="term" value="P:carbohydrate metabolic process"/>
    <property type="evidence" value="ECO:0007669"/>
    <property type="project" value="InterPro"/>
</dbReference>
<evidence type="ECO:0000259" key="8">
    <source>
        <dbReference type="Pfam" id="PF17390"/>
    </source>
</evidence>
<dbReference type="InterPro" id="IPR012341">
    <property type="entry name" value="6hp_glycosidase-like_sf"/>
</dbReference>
<dbReference type="InterPro" id="IPR008902">
    <property type="entry name" value="Rhamnosid_concanavalin"/>
</dbReference>
<feature type="domain" description="Alpha-L-rhamnosidase six-hairpin glycosidase" evidence="7">
    <location>
        <begin position="428"/>
        <end position="768"/>
    </location>
</feature>
<evidence type="ECO:0000256" key="4">
    <source>
        <dbReference type="SAM" id="MobiDB-lite"/>
    </source>
</evidence>
<dbReference type="Pfam" id="PF25788">
    <property type="entry name" value="Ig_Rha78A_N"/>
    <property type="match status" value="1"/>
</dbReference>
<accession>A0A3A9YUM8</accession>
<dbReference type="Pfam" id="PF05592">
    <property type="entry name" value="Bac_rhamnosid"/>
    <property type="match status" value="1"/>
</dbReference>
<evidence type="ECO:0000256" key="3">
    <source>
        <dbReference type="ARBA" id="ARBA00022801"/>
    </source>
</evidence>
<dbReference type="EC" id="3.2.1.40" evidence="2"/>
<name>A0A3A9YUM8_9ACTN</name>
<dbReference type="InterPro" id="IPR013783">
    <property type="entry name" value="Ig-like_fold"/>
</dbReference>
<evidence type="ECO:0000313" key="9">
    <source>
        <dbReference type="EMBL" id="RKN39489.1"/>
    </source>
</evidence>
<organism evidence="9 10">
    <name type="scientific">Streptomyces hoynatensis</name>
    <dbReference type="NCBI Taxonomy" id="1141874"/>
    <lineage>
        <taxon>Bacteria</taxon>
        <taxon>Bacillati</taxon>
        <taxon>Actinomycetota</taxon>
        <taxon>Actinomycetes</taxon>
        <taxon>Kitasatosporales</taxon>
        <taxon>Streptomycetaceae</taxon>
        <taxon>Streptomyces</taxon>
    </lineage>
</organism>
<evidence type="ECO:0000256" key="2">
    <source>
        <dbReference type="ARBA" id="ARBA00012652"/>
    </source>
</evidence>
<dbReference type="PIRSF" id="PIRSF010631">
    <property type="entry name" value="A-rhamnsds"/>
    <property type="match status" value="1"/>
</dbReference>
<dbReference type="GO" id="GO:0030596">
    <property type="term" value="F:alpha-L-rhamnosidase activity"/>
    <property type="evidence" value="ECO:0007669"/>
    <property type="project" value="UniProtKB-EC"/>
</dbReference>
<keyword evidence="10" id="KW-1185">Reference proteome</keyword>
<dbReference type="InterPro" id="IPR016007">
    <property type="entry name" value="Alpha_rhamnosid"/>
</dbReference>
<dbReference type="Gene3D" id="1.50.10.10">
    <property type="match status" value="1"/>
</dbReference>
<dbReference type="InterPro" id="IPR035398">
    <property type="entry name" value="Bac_rhamnosid_C"/>
</dbReference>
<dbReference type="AlphaFoldDB" id="A0A3A9YUM8"/>
<dbReference type="InterPro" id="IPR035396">
    <property type="entry name" value="Bac_rhamnosid6H"/>
</dbReference>
<evidence type="ECO:0000256" key="1">
    <source>
        <dbReference type="ARBA" id="ARBA00001445"/>
    </source>
</evidence>
<dbReference type="RefSeq" id="WP_120682122.1">
    <property type="nucleotide sequence ID" value="NZ_RBAL01000013.1"/>
</dbReference>
<feature type="domain" description="Alpha-L-rhamnosidase concanavalin-like" evidence="5">
    <location>
        <begin position="322"/>
        <end position="421"/>
    </location>
</feature>
<dbReference type="EMBL" id="RBAL01000013">
    <property type="protein sequence ID" value="RKN39489.1"/>
    <property type="molecule type" value="Genomic_DNA"/>
</dbReference>
<sequence length="917" mass="98359">MTLALAGLRVEHRTTPLGVDVRPRFSWELRATARGCAQRAYRLVLRTAQGAPVWDTGEVADGRSAEIEYAGPPLASLTRYRWHVEVLTTHGRAEPAFSWFVTGLLDAEAWAGAQWIGRAERRPPAPLLRHEFTLDERPGEAYVALAAGGYADLRLNGLPVSGEVLAPGFTDYTRRVQYSVHEVTGLLRRGRNALALELGRGFFGVTGASTWDWHTAPWHGEPRALVLLTARPAAPGGGGATTVVSSGAWRLADGPTRHDDVYGGESHDAGHRRDGHALPGYDDAGWRPADVLAAPAGRLENRRQEPVRVTESLEPDQVTEPAPGVRVFRFPRVVAGWVRVSATGRAGEVVTLRYGERLTPEGRPHCADEKGHYAGRFQTDTFTLAGTGEPEDWEPRFSYKGFQYVEVTGPAAATVRPTARVVHTDLPRTGGFVASDPRLTRLHEITVATVLNNLHHIPTDTPMYEKNGWTGDGMLGAELFLANFGPGMHEFLAKWVTDIADTRREGGAPEVIAPHGGWHLDWSPAPTWHSAYVLIPWWLYRTTGDVRQLRRHFAGMAEYVRFELARSPGGLADSTLGDWVAPETDPGGGNPPEDRRVAATAYLYAMLRTCRLAAGVLGEATAAAEFAGKAAAVRAAFRAAFLDPATGAVRGAGEAGFRQTHHVLALAFGLLDAGEERRRAAALLAGDVRARGGRLNTGALGTKYLLPVLTCHGYADLALKVATQPEFPGWGRWLAEGATTLWEHWSPRSRSRGHYFLGTVDDWLFRQVAGLSVGVPDADTLLVRPALTALLGHARAFAQIPRGRAAVAWHREAGGTLHLEVTVPPGARAEVCLPGADPERATESGRPLAEAEAVTVRAGAPRWAGDAGGAGEAGEAGGAGGLWVTVPGGTYAFAVPAAPAPAPGRRRARDRPGGAAG</sequence>
<evidence type="ECO:0000313" key="10">
    <source>
        <dbReference type="Proteomes" id="UP000272474"/>
    </source>
</evidence>
<dbReference type="SUPFAM" id="SSF48208">
    <property type="entry name" value="Six-hairpin glycosidases"/>
    <property type="match status" value="1"/>
</dbReference>
<reference evidence="9 10" key="1">
    <citation type="journal article" date="2014" name="Int. J. Syst. Evol. Microbiol.">
        <title>Streptomyces hoynatensis sp. nov., isolated from deep marine sediment.</title>
        <authorList>
            <person name="Veyisoglu A."/>
            <person name="Sahin N."/>
        </authorList>
    </citation>
    <scope>NUCLEOTIDE SEQUENCE [LARGE SCALE GENOMIC DNA]</scope>
    <source>
        <strain evidence="9 10">KCTC 29097</strain>
    </source>
</reference>
<evidence type="ECO:0000259" key="6">
    <source>
        <dbReference type="Pfam" id="PF08531"/>
    </source>
</evidence>
<evidence type="ECO:0000259" key="5">
    <source>
        <dbReference type="Pfam" id="PF05592"/>
    </source>
</evidence>
<keyword evidence="3 9" id="KW-0378">Hydrolase</keyword>
<dbReference type="OrthoDB" id="9761045at2"/>
<gene>
    <name evidence="9" type="ORF">D7294_21080</name>
</gene>